<feature type="repeat" description="TPR" evidence="10">
    <location>
        <begin position="50"/>
        <end position="83"/>
    </location>
</feature>
<keyword evidence="5" id="KW-0677">Repeat</keyword>
<evidence type="ECO:0000256" key="9">
    <source>
        <dbReference type="ARBA" id="ARBA00023212"/>
    </source>
</evidence>
<evidence type="ECO:0000313" key="12">
    <source>
        <dbReference type="Proteomes" id="UP000243515"/>
    </source>
</evidence>
<evidence type="ECO:0000256" key="4">
    <source>
        <dbReference type="ARBA" id="ARBA00022701"/>
    </source>
</evidence>
<dbReference type="PANTHER" id="PTHR45783">
    <property type="entry name" value="KINESIN LIGHT CHAIN"/>
    <property type="match status" value="1"/>
</dbReference>
<dbReference type="Gene3D" id="1.25.40.10">
    <property type="entry name" value="Tetratricopeptide repeat domain"/>
    <property type="match status" value="1"/>
</dbReference>
<dbReference type="GO" id="GO:0005874">
    <property type="term" value="C:microtubule"/>
    <property type="evidence" value="ECO:0007669"/>
    <property type="project" value="UniProtKB-KW"/>
</dbReference>
<evidence type="ECO:0000256" key="3">
    <source>
        <dbReference type="ARBA" id="ARBA00022490"/>
    </source>
</evidence>
<dbReference type="GO" id="GO:0005737">
    <property type="term" value="C:cytoplasm"/>
    <property type="evidence" value="ECO:0007669"/>
    <property type="project" value="TreeGrafter"/>
</dbReference>
<dbReference type="Pfam" id="PF13424">
    <property type="entry name" value="TPR_12"/>
    <property type="match status" value="1"/>
</dbReference>
<organism evidence="11 12">
    <name type="scientific">Elaphomyces granulatus</name>
    <dbReference type="NCBI Taxonomy" id="519963"/>
    <lineage>
        <taxon>Eukaryota</taxon>
        <taxon>Fungi</taxon>
        <taxon>Dikarya</taxon>
        <taxon>Ascomycota</taxon>
        <taxon>Pezizomycotina</taxon>
        <taxon>Eurotiomycetes</taxon>
        <taxon>Eurotiomycetidae</taxon>
        <taxon>Eurotiales</taxon>
        <taxon>Elaphomycetaceae</taxon>
        <taxon>Elaphomyces</taxon>
    </lineage>
</organism>
<comment type="subcellular location">
    <subcellularLocation>
        <location evidence="1">Cytoplasm</location>
        <location evidence="1">Cytoskeleton</location>
    </subcellularLocation>
</comment>
<dbReference type="EMBL" id="NPHW01003495">
    <property type="protein sequence ID" value="OXV09494.1"/>
    <property type="molecule type" value="Genomic_DNA"/>
</dbReference>
<dbReference type="AlphaFoldDB" id="A0A232LZI2"/>
<protein>
    <submittedName>
        <fullName evidence="11">Uncharacterized protein</fullName>
    </submittedName>
</protein>
<dbReference type="SUPFAM" id="SSF48452">
    <property type="entry name" value="TPR-like"/>
    <property type="match status" value="1"/>
</dbReference>
<evidence type="ECO:0000256" key="10">
    <source>
        <dbReference type="PROSITE-ProRule" id="PRU00339"/>
    </source>
</evidence>
<feature type="repeat" description="TPR" evidence="10">
    <location>
        <begin position="8"/>
        <end position="41"/>
    </location>
</feature>
<keyword evidence="9" id="KW-0206">Cytoskeleton</keyword>
<reference evidence="11 12" key="1">
    <citation type="journal article" date="2015" name="Environ. Microbiol.">
        <title>Metagenome sequence of Elaphomyces granulatus from sporocarp tissue reveals Ascomycota ectomycorrhizal fingerprints of genome expansion and a Proteobacteria-rich microbiome.</title>
        <authorList>
            <person name="Quandt C.A."/>
            <person name="Kohler A."/>
            <person name="Hesse C.N."/>
            <person name="Sharpton T.J."/>
            <person name="Martin F."/>
            <person name="Spatafora J.W."/>
        </authorList>
    </citation>
    <scope>NUCLEOTIDE SEQUENCE [LARGE SCALE GENOMIC DNA]</scope>
    <source>
        <strain evidence="11 12">OSC145934</strain>
    </source>
</reference>
<evidence type="ECO:0000256" key="5">
    <source>
        <dbReference type="ARBA" id="ARBA00022737"/>
    </source>
</evidence>
<dbReference type="InterPro" id="IPR002151">
    <property type="entry name" value="Kinesin_light"/>
</dbReference>
<comment type="caution">
    <text evidence="11">The sequence shown here is derived from an EMBL/GenBank/DDBJ whole genome shotgun (WGS) entry which is preliminary data.</text>
</comment>
<keyword evidence="6 10" id="KW-0802">TPR repeat</keyword>
<evidence type="ECO:0000256" key="2">
    <source>
        <dbReference type="ARBA" id="ARBA00009622"/>
    </source>
</evidence>
<comment type="similarity">
    <text evidence="2">Belongs to the kinesin light chain family.</text>
</comment>
<accession>A0A232LZI2</accession>
<keyword evidence="8" id="KW-0505">Motor protein</keyword>
<evidence type="ECO:0000256" key="6">
    <source>
        <dbReference type="ARBA" id="ARBA00022803"/>
    </source>
</evidence>
<keyword evidence="4" id="KW-0493">Microtubule</keyword>
<proteinExistence type="inferred from homology"/>
<dbReference type="InterPro" id="IPR011990">
    <property type="entry name" value="TPR-like_helical_dom_sf"/>
</dbReference>
<dbReference type="InterPro" id="IPR019734">
    <property type="entry name" value="TPR_rpt"/>
</dbReference>
<keyword evidence="3" id="KW-0963">Cytoplasm</keyword>
<dbReference type="Proteomes" id="UP000243515">
    <property type="component" value="Unassembled WGS sequence"/>
</dbReference>
<keyword evidence="7" id="KW-0175">Coiled coil</keyword>
<evidence type="ECO:0000256" key="7">
    <source>
        <dbReference type="ARBA" id="ARBA00023054"/>
    </source>
</evidence>
<sequence>MVTDDGMEWALFSLGRLYADQGKLDEAEKMYQRALQGYEKAWGSNHTLTLNTVNNLGLLYKSQGKLDEAEKMYQRALQGYENAWGPDHTSTLDTANSF</sequence>
<keyword evidence="12" id="KW-1185">Reference proteome</keyword>
<gene>
    <name evidence="11" type="ORF">Egran_02743</name>
</gene>
<evidence type="ECO:0000256" key="1">
    <source>
        <dbReference type="ARBA" id="ARBA00004245"/>
    </source>
</evidence>
<dbReference type="GO" id="GO:0019894">
    <property type="term" value="F:kinesin binding"/>
    <property type="evidence" value="ECO:0007669"/>
    <property type="project" value="TreeGrafter"/>
</dbReference>
<dbReference type="GO" id="GO:0007018">
    <property type="term" value="P:microtubule-based movement"/>
    <property type="evidence" value="ECO:0007669"/>
    <property type="project" value="TreeGrafter"/>
</dbReference>
<dbReference type="PANTHER" id="PTHR45783:SF3">
    <property type="entry name" value="KINESIN LIGHT CHAIN"/>
    <property type="match status" value="1"/>
</dbReference>
<dbReference type="SMART" id="SM00028">
    <property type="entry name" value="TPR"/>
    <property type="match status" value="2"/>
</dbReference>
<dbReference type="OrthoDB" id="1658288at2759"/>
<feature type="non-terminal residue" evidence="11">
    <location>
        <position position="98"/>
    </location>
</feature>
<name>A0A232LZI2_9EURO</name>
<dbReference type="GO" id="GO:0005871">
    <property type="term" value="C:kinesin complex"/>
    <property type="evidence" value="ECO:0007669"/>
    <property type="project" value="InterPro"/>
</dbReference>
<evidence type="ECO:0000256" key="8">
    <source>
        <dbReference type="ARBA" id="ARBA00023175"/>
    </source>
</evidence>
<dbReference type="PROSITE" id="PS50005">
    <property type="entry name" value="TPR"/>
    <property type="match status" value="2"/>
</dbReference>
<evidence type="ECO:0000313" key="11">
    <source>
        <dbReference type="EMBL" id="OXV09494.1"/>
    </source>
</evidence>